<evidence type="ECO:0000256" key="5">
    <source>
        <dbReference type="ARBA" id="ARBA00022833"/>
    </source>
</evidence>
<dbReference type="PANTHER" id="PTHR43808:SF8">
    <property type="entry name" value="PEPTIDASE M20 DIMERISATION DOMAIN-CONTAINING PROTEIN"/>
    <property type="match status" value="1"/>
</dbReference>
<evidence type="ECO:0000259" key="6">
    <source>
        <dbReference type="Pfam" id="PF07687"/>
    </source>
</evidence>
<dbReference type="RefSeq" id="WP_013132815.1">
    <property type="nucleotide sequence ID" value="NC_014165.1"/>
</dbReference>
<keyword evidence="5" id="KW-0862">Zinc</keyword>
<dbReference type="Proteomes" id="UP000006640">
    <property type="component" value="Chromosome"/>
</dbReference>
<feature type="domain" description="Peptidase M20 dimerisation" evidence="6">
    <location>
        <begin position="162"/>
        <end position="264"/>
    </location>
</feature>
<dbReference type="Pfam" id="PF01546">
    <property type="entry name" value="Peptidase_M20"/>
    <property type="match status" value="1"/>
</dbReference>
<dbReference type="Gene3D" id="3.40.630.10">
    <property type="entry name" value="Zn peptidases"/>
    <property type="match status" value="1"/>
</dbReference>
<dbReference type="Gene3D" id="3.30.70.360">
    <property type="match status" value="1"/>
</dbReference>
<dbReference type="PROSITE" id="PS00759">
    <property type="entry name" value="ARGE_DAPE_CPG2_2"/>
    <property type="match status" value="1"/>
</dbReference>
<evidence type="ECO:0000256" key="4">
    <source>
        <dbReference type="ARBA" id="ARBA00022801"/>
    </source>
</evidence>
<dbReference type="InterPro" id="IPR002933">
    <property type="entry name" value="Peptidase_M20"/>
</dbReference>
<evidence type="ECO:0000313" key="8">
    <source>
        <dbReference type="Proteomes" id="UP000006640"/>
    </source>
</evidence>
<dbReference type="AlphaFoldDB" id="D6Y587"/>
<comment type="cofactor">
    <cofactor evidence="1">
        <name>Zn(2+)</name>
        <dbReference type="ChEBI" id="CHEBI:29105"/>
    </cofactor>
</comment>
<dbReference type="PANTHER" id="PTHR43808">
    <property type="entry name" value="ACETYLORNITHINE DEACETYLASE"/>
    <property type="match status" value="1"/>
</dbReference>
<dbReference type="InterPro" id="IPR011650">
    <property type="entry name" value="Peptidase_M20_dimer"/>
</dbReference>
<dbReference type="InterPro" id="IPR036264">
    <property type="entry name" value="Bact_exopeptidase_dim_dom"/>
</dbReference>
<dbReference type="PRINTS" id="PR00934">
    <property type="entry name" value="XHISDIPTASE"/>
</dbReference>
<evidence type="ECO:0000256" key="1">
    <source>
        <dbReference type="ARBA" id="ARBA00001947"/>
    </source>
</evidence>
<sequence>MNAVELTRELIRLQTVAGGEQRAAELLAGRLEEAGYAVELHSAAPGRTGLVARRGRGERFITLSGHLDTVPLGAEAWRHDPFAAERDGDLLYGRGASDMKAGVAAIVAAAAECPADVPVQLALTWGEETGCEGAADLAARGVLAPAAVLLIAEPTANRVVPGHKGALWLRATAYGTAAHGSMPHLGDNAIYKLARAVLAARDFRFGVAPHRWMGAPTLNVGTIAGGSGTNAVPDRAEATIDVRTVAGQDHAAARAELAGALGEEIDLAVLLDLPPVWTPTEDPWVARLVAAGAGEPTGAATYFTDASVLRPALGDPPTLICGPGEPDQAHVTDEHCRVSRIEEAVGIYRAVLAQAAA</sequence>
<dbReference type="EMBL" id="CP001874">
    <property type="protein sequence ID" value="ADG89282.1"/>
    <property type="molecule type" value="Genomic_DNA"/>
</dbReference>
<proteinExistence type="inferred from homology"/>
<evidence type="ECO:0000256" key="2">
    <source>
        <dbReference type="ARBA" id="ARBA00006247"/>
    </source>
</evidence>
<dbReference type="CDD" id="cd08659">
    <property type="entry name" value="M20_ArgE_DapE-like"/>
    <property type="match status" value="1"/>
</dbReference>
<dbReference type="InterPro" id="IPR001160">
    <property type="entry name" value="Peptidase_M20C"/>
</dbReference>
<dbReference type="HOGENOM" id="CLU_021802_2_4_11"/>
<name>D6Y587_THEBD</name>
<evidence type="ECO:0000313" key="7">
    <source>
        <dbReference type="EMBL" id="ADG89282.1"/>
    </source>
</evidence>
<dbReference type="GO" id="GO:0009014">
    <property type="term" value="F:succinyl-diaminopimelate desuccinylase activity"/>
    <property type="evidence" value="ECO:0007669"/>
    <property type="project" value="UniProtKB-EC"/>
</dbReference>
<dbReference type="GO" id="GO:0046872">
    <property type="term" value="F:metal ion binding"/>
    <property type="evidence" value="ECO:0007669"/>
    <property type="project" value="UniProtKB-KW"/>
</dbReference>
<protein>
    <submittedName>
        <fullName evidence="7">Acetylornithine deacetylase or succinyl-diaminopimelate desuccinylase</fullName>
        <ecNumber evidence="7">3.5.1.18</ecNumber>
    </submittedName>
</protein>
<accession>D6Y587</accession>
<dbReference type="Pfam" id="PF07687">
    <property type="entry name" value="M20_dimer"/>
    <property type="match status" value="1"/>
</dbReference>
<keyword evidence="8" id="KW-1185">Reference proteome</keyword>
<organism evidence="7 8">
    <name type="scientific">Thermobispora bispora (strain ATCC 19993 / DSM 43833 / CBS 139.67 / JCM 10125 / KCTC 9307 / NBRC 14880 / R51)</name>
    <dbReference type="NCBI Taxonomy" id="469371"/>
    <lineage>
        <taxon>Bacteria</taxon>
        <taxon>Bacillati</taxon>
        <taxon>Actinomycetota</taxon>
        <taxon>Actinomycetes</taxon>
        <taxon>Streptosporangiales</taxon>
        <taxon>Streptosporangiaceae</taxon>
        <taxon>Thermobispora</taxon>
    </lineage>
</organism>
<reference evidence="7 8" key="1">
    <citation type="submission" date="2010-01" db="EMBL/GenBank/DDBJ databases">
        <title>The complete genome of Thermobispora bispora DSM 43833.</title>
        <authorList>
            <consortium name="US DOE Joint Genome Institute (JGI-PGF)"/>
            <person name="Lucas S."/>
            <person name="Copeland A."/>
            <person name="Lapidus A."/>
            <person name="Glavina del Rio T."/>
            <person name="Dalin E."/>
            <person name="Tice H."/>
            <person name="Bruce D."/>
            <person name="Goodwin L."/>
            <person name="Pitluck S."/>
            <person name="Kyrpides N."/>
            <person name="Mavromatis K."/>
            <person name="Ivanova N."/>
            <person name="Mikhailova N."/>
            <person name="Chertkov O."/>
            <person name="Brettin T."/>
            <person name="Detter J.C."/>
            <person name="Han C."/>
            <person name="Larimer F."/>
            <person name="Land M."/>
            <person name="Hauser L."/>
            <person name="Markowitz V."/>
            <person name="Cheng J.-F."/>
            <person name="Hugenholtz P."/>
            <person name="Woyke T."/>
            <person name="Wu D."/>
            <person name="Jando M."/>
            <person name="Schneider S."/>
            <person name="Klenk H.-P."/>
            <person name="Eisen J.A."/>
        </authorList>
    </citation>
    <scope>NUCLEOTIDE SEQUENCE [LARGE SCALE GENOMIC DNA]</scope>
    <source>
        <strain evidence="8">ATCC 19993 / DSM 43833 / CBS 139.67 / JCM 10125 / KCTC 9307 / NBRC 14880 / R51</strain>
    </source>
</reference>
<dbReference type="GO" id="GO:0006508">
    <property type="term" value="P:proteolysis"/>
    <property type="evidence" value="ECO:0007669"/>
    <property type="project" value="InterPro"/>
</dbReference>
<dbReference type="KEGG" id="tbi:Tbis_2580"/>
<dbReference type="EC" id="3.5.1.18" evidence="7"/>
<dbReference type="InterPro" id="IPR050072">
    <property type="entry name" value="Peptidase_M20A"/>
</dbReference>
<dbReference type="STRING" id="469371.Tbis_2580"/>
<keyword evidence="3" id="KW-0479">Metal-binding</keyword>
<dbReference type="SUPFAM" id="SSF55031">
    <property type="entry name" value="Bacterial exopeptidase dimerisation domain"/>
    <property type="match status" value="1"/>
</dbReference>
<evidence type="ECO:0000256" key="3">
    <source>
        <dbReference type="ARBA" id="ARBA00022723"/>
    </source>
</evidence>
<comment type="similarity">
    <text evidence="2">Belongs to the peptidase M20A family.</text>
</comment>
<dbReference type="eggNOG" id="COG0624">
    <property type="taxonomic scope" value="Bacteria"/>
</dbReference>
<keyword evidence="4 7" id="KW-0378">Hydrolase</keyword>
<dbReference type="InterPro" id="IPR001261">
    <property type="entry name" value="ArgE/DapE_CS"/>
</dbReference>
<gene>
    <name evidence="7" type="ordered locus">Tbis_2580</name>
</gene>
<dbReference type="SUPFAM" id="SSF53187">
    <property type="entry name" value="Zn-dependent exopeptidases"/>
    <property type="match status" value="1"/>
</dbReference>